<dbReference type="GO" id="GO:0007059">
    <property type="term" value="P:chromosome segregation"/>
    <property type="evidence" value="ECO:0007669"/>
    <property type="project" value="UniProtKB-UniRule"/>
</dbReference>
<dbReference type="PANTHER" id="PTHR33969">
    <property type="entry name" value="SEGREGATION AND CONDENSATION PROTEIN A"/>
    <property type="match status" value="1"/>
</dbReference>
<dbReference type="Pfam" id="PF02616">
    <property type="entry name" value="SMC_ScpA"/>
    <property type="match status" value="1"/>
</dbReference>
<dbReference type="Proteomes" id="UP000051813">
    <property type="component" value="Unassembled WGS sequence"/>
</dbReference>
<comment type="similarity">
    <text evidence="3">Belongs to the ScpA family.</text>
</comment>
<comment type="subcellular location">
    <subcellularLocation>
        <location evidence="3">Cytoplasm</location>
    </subcellularLocation>
    <text evidence="3">Associated with two foci at the outer edges of the nucleoid region in young cells, and at four foci within both cell halves in older cells.</text>
</comment>
<evidence type="ECO:0000256" key="3">
    <source>
        <dbReference type="HAMAP-Rule" id="MF_01805"/>
    </source>
</evidence>
<reference evidence="4 5" key="1">
    <citation type="journal article" date="2015" name="Genome Announc.">
        <title>Expanding the biotechnology potential of lactobacilli through comparative genomics of 213 strains and associated genera.</title>
        <authorList>
            <person name="Sun Z."/>
            <person name="Harris H.M."/>
            <person name="McCann A."/>
            <person name="Guo C."/>
            <person name="Argimon S."/>
            <person name="Zhang W."/>
            <person name="Yang X."/>
            <person name="Jeffery I.B."/>
            <person name="Cooney J.C."/>
            <person name="Kagawa T.F."/>
            <person name="Liu W."/>
            <person name="Song Y."/>
            <person name="Salvetti E."/>
            <person name="Wrobel A."/>
            <person name="Rasinkangas P."/>
            <person name="Parkhill J."/>
            <person name="Rea M.C."/>
            <person name="O'Sullivan O."/>
            <person name="Ritari J."/>
            <person name="Douillard F.P."/>
            <person name="Paul Ross R."/>
            <person name="Yang R."/>
            <person name="Briner A.E."/>
            <person name="Felis G.E."/>
            <person name="de Vos W.M."/>
            <person name="Barrangou R."/>
            <person name="Klaenhammer T.R."/>
            <person name="Caufield P.W."/>
            <person name="Cui Y."/>
            <person name="Zhang H."/>
            <person name="O'Toole P.W."/>
        </authorList>
    </citation>
    <scope>NUCLEOTIDE SEQUENCE [LARGE SCALE GENOMIC DNA]</scope>
    <source>
        <strain evidence="4 5">DSM 20335</strain>
    </source>
</reference>
<protein>
    <recommendedName>
        <fullName evidence="2 3">Segregation and condensation protein A</fullName>
    </recommendedName>
</protein>
<dbReference type="RefSeq" id="WP_057754885.1">
    <property type="nucleotide sequence ID" value="NZ_AYYK01000004.1"/>
</dbReference>
<proteinExistence type="inferred from homology"/>
<evidence type="ECO:0000313" key="5">
    <source>
        <dbReference type="Proteomes" id="UP000051813"/>
    </source>
</evidence>
<evidence type="ECO:0000313" key="4">
    <source>
        <dbReference type="EMBL" id="KRM79177.1"/>
    </source>
</evidence>
<comment type="caution">
    <text evidence="4">The sequence shown here is derived from an EMBL/GenBank/DDBJ whole genome shotgun (WGS) entry which is preliminary data.</text>
</comment>
<dbReference type="AlphaFoldDB" id="A0A0R2BS69"/>
<accession>A0A0R2BS69</accession>
<keyword evidence="1 3" id="KW-0159">Chromosome partition</keyword>
<dbReference type="STRING" id="1423738.FC84_GL001344"/>
<keyword evidence="3" id="KW-0132">Cell division</keyword>
<name>A0A0R2BS69_9LACO</name>
<dbReference type="Gene3D" id="6.10.250.2410">
    <property type="match status" value="1"/>
</dbReference>
<dbReference type="PATRIC" id="fig|1423738.3.peg.1358"/>
<gene>
    <name evidence="3" type="primary">scpA</name>
    <name evidence="4" type="ORF">FC84_GL001344</name>
</gene>
<dbReference type="EMBL" id="AYYK01000004">
    <property type="protein sequence ID" value="KRM79177.1"/>
    <property type="molecule type" value="Genomic_DNA"/>
</dbReference>
<comment type="subunit">
    <text evidence="3">Component of a cohesin-like complex composed of ScpA, ScpB and the Smc homodimer, in which ScpA and ScpB bind to the head domain of Smc. The presence of the three proteins is required for the association of the complex with DNA.</text>
</comment>
<keyword evidence="3" id="KW-0963">Cytoplasm</keyword>
<dbReference type="GO" id="GO:0006260">
    <property type="term" value="P:DNA replication"/>
    <property type="evidence" value="ECO:0007669"/>
    <property type="project" value="UniProtKB-UniRule"/>
</dbReference>
<dbReference type="OrthoDB" id="9811016at2"/>
<sequence length="249" mass="28030">MAAELQLQLTKFAGPLDLLLHLIKTQEIDIYDIPIAQITDQYLTYLNEMEQLALDVAGEYLVMASTLMAIKSRLLLPQSKVEQLDQGSVEPEDPRQALVDQLLAYQTYQEVSHYLGQKAQQRARYFTKEMSALPKQPVQPLPKDLVTTTEMAAALAHLLNQQAQDQAFVNQTIDRDVFSIEEAQDWVKQQVLAAGPQQLKFTALLQTPVSREQVIILFLACLELMKNKVITCFQATKDDEILVSGEVVA</sequence>
<dbReference type="HAMAP" id="MF_01805">
    <property type="entry name" value="ScpA"/>
    <property type="match status" value="1"/>
</dbReference>
<keyword evidence="5" id="KW-1185">Reference proteome</keyword>
<dbReference type="GO" id="GO:0005737">
    <property type="term" value="C:cytoplasm"/>
    <property type="evidence" value="ECO:0007669"/>
    <property type="project" value="UniProtKB-SubCell"/>
</dbReference>
<comment type="function">
    <text evidence="3">Participates in chromosomal partition during cell division. May act via the formation of a condensin-like complex containing Smc and ScpB that pull DNA away from mid-cell into both cell halves.</text>
</comment>
<dbReference type="PANTHER" id="PTHR33969:SF2">
    <property type="entry name" value="SEGREGATION AND CONDENSATION PROTEIN A"/>
    <property type="match status" value="1"/>
</dbReference>
<dbReference type="GO" id="GO:0051301">
    <property type="term" value="P:cell division"/>
    <property type="evidence" value="ECO:0007669"/>
    <property type="project" value="UniProtKB-KW"/>
</dbReference>
<organism evidence="4 5">
    <name type="scientific">Lapidilactobacillus dextrinicus DSM 20335</name>
    <dbReference type="NCBI Taxonomy" id="1423738"/>
    <lineage>
        <taxon>Bacteria</taxon>
        <taxon>Bacillati</taxon>
        <taxon>Bacillota</taxon>
        <taxon>Bacilli</taxon>
        <taxon>Lactobacillales</taxon>
        <taxon>Lactobacillaceae</taxon>
        <taxon>Lapidilactobacillus</taxon>
    </lineage>
</organism>
<evidence type="ECO:0000256" key="2">
    <source>
        <dbReference type="ARBA" id="ARBA00044777"/>
    </source>
</evidence>
<keyword evidence="3" id="KW-0131">Cell cycle</keyword>
<dbReference type="InterPro" id="IPR003768">
    <property type="entry name" value="ScpA"/>
</dbReference>
<evidence type="ECO:0000256" key="1">
    <source>
        <dbReference type="ARBA" id="ARBA00022829"/>
    </source>
</evidence>